<dbReference type="InterPro" id="IPR029064">
    <property type="entry name" value="Ribosomal_eL30-like_sf"/>
</dbReference>
<dbReference type="Pfam" id="PF00588">
    <property type="entry name" value="SpoU_methylase"/>
    <property type="match status" value="1"/>
</dbReference>
<evidence type="ECO:0000259" key="4">
    <source>
        <dbReference type="Pfam" id="PF00588"/>
    </source>
</evidence>
<evidence type="ECO:0000313" key="6">
    <source>
        <dbReference type="EMBL" id="GAA0758192.1"/>
    </source>
</evidence>
<dbReference type="InterPro" id="IPR029026">
    <property type="entry name" value="tRNA_m1G_MTases_N"/>
</dbReference>
<dbReference type="PANTHER" id="PTHR43191:SF2">
    <property type="entry name" value="RRNA METHYLTRANSFERASE 3, MITOCHONDRIAL"/>
    <property type="match status" value="1"/>
</dbReference>
<dbReference type="GO" id="GO:0008168">
    <property type="term" value="F:methyltransferase activity"/>
    <property type="evidence" value="ECO:0007669"/>
    <property type="project" value="UniProtKB-KW"/>
</dbReference>
<dbReference type="PANTHER" id="PTHR43191">
    <property type="entry name" value="RRNA METHYLTRANSFERASE 3"/>
    <property type="match status" value="1"/>
</dbReference>
<dbReference type="InterPro" id="IPR051259">
    <property type="entry name" value="rRNA_Methyltransferase"/>
</dbReference>
<dbReference type="Gene3D" id="3.40.1280.10">
    <property type="match status" value="1"/>
</dbReference>
<name>A0ABN1K8E8_9FLAO</name>
<dbReference type="InterPro" id="IPR029028">
    <property type="entry name" value="Alpha/beta_knot_MTases"/>
</dbReference>
<protein>
    <submittedName>
        <fullName evidence="6">RNA methyltransferase</fullName>
    </submittedName>
</protein>
<dbReference type="InterPro" id="IPR001537">
    <property type="entry name" value="SpoU_MeTrfase"/>
</dbReference>
<dbReference type="Gene3D" id="3.30.1330.30">
    <property type="match status" value="1"/>
</dbReference>
<dbReference type="RefSeq" id="WP_224454039.1">
    <property type="nucleotide sequence ID" value="NZ_BAAAGG010000005.1"/>
</dbReference>
<comment type="caution">
    <text evidence="6">The sequence shown here is derived from an EMBL/GenBank/DDBJ whole genome shotgun (WGS) entry which is preliminary data.</text>
</comment>
<evidence type="ECO:0000313" key="7">
    <source>
        <dbReference type="Proteomes" id="UP001500185"/>
    </source>
</evidence>
<feature type="domain" description="MRM3-like substrate binding" evidence="5">
    <location>
        <begin position="5"/>
        <end position="82"/>
    </location>
</feature>
<gene>
    <name evidence="6" type="ORF">GCM10009433_15140</name>
</gene>
<evidence type="ECO:0000256" key="3">
    <source>
        <dbReference type="ARBA" id="ARBA00022679"/>
    </source>
</evidence>
<evidence type="ECO:0000256" key="1">
    <source>
        <dbReference type="ARBA" id="ARBA00007228"/>
    </source>
</evidence>
<comment type="similarity">
    <text evidence="1">Belongs to the class IV-like SAM-binding methyltransferase superfamily. RNA methyltransferase TrmH family.</text>
</comment>
<evidence type="ECO:0000256" key="2">
    <source>
        <dbReference type="ARBA" id="ARBA00022603"/>
    </source>
</evidence>
<dbReference type="GO" id="GO:0032259">
    <property type="term" value="P:methylation"/>
    <property type="evidence" value="ECO:0007669"/>
    <property type="project" value="UniProtKB-KW"/>
</dbReference>
<keyword evidence="2 6" id="KW-0489">Methyltransferase</keyword>
<proteinExistence type="inferred from homology"/>
<dbReference type="EMBL" id="BAAAGG010000005">
    <property type="protein sequence ID" value="GAA0758192.1"/>
    <property type="molecule type" value="Genomic_DNA"/>
</dbReference>
<reference evidence="7" key="1">
    <citation type="journal article" date="2019" name="Int. J. Syst. Evol. Microbiol.">
        <title>The Global Catalogue of Microorganisms (GCM) 10K type strain sequencing project: providing services to taxonomists for standard genome sequencing and annotation.</title>
        <authorList>
            <consortium name="The Broad Institute Genomics Platform"/>
            <consortium name="The Broad Institute Genome Sequencing Center for Infectious Disease"/>
            <person name="Wu L."/>
            <person name="Ma J."/>
        </authorList>
    </citation>
    <scope>NUCLEOTIDE SEQUENCE [LARGE SCALE GENOMIC DNA]</scope>
    <source>
        <strain evidence="7">JCM 16231</strain>
    </source>
</reference>
<sequence length="249" mass="27565">MLSKNQIKLIKSLNKKKHRLEHGLFVTEGVKVIKEFLKSSFKLRALYSIADIFHIEEGESHIISKKELDKITNLKTSQTALAVFEIPKPEAPSYHPQLTLALDGIRDPGNLGTIIRMCDWFGIEQLICSPDTVDCFNPKVVQATMGSLTRVNIIYVELNSYLSTTSTHTYGAYMEGANVYESQLISGNAVIVLGNEANGISSEIQSHIDERISIPSYGQSKGAESLNVAMAGSILLSEFRRRGFIEKGS</sequence>
<feature type="domain" description="tRNA/rRNA methyltransferase SpoU type" evidence="4">
    <location>
        <begin position="98"/>
        <end position="236"/>
    </location>
</feature>
<dbReference type="SUPFAM" id="SSF55315">
    <property type="entry name" value="L30e-like"/>
    <property type="match status" value="1"/>
</dbReference>
<keyword evidence="3" id="KW-0808">Transferase</keyword>
<dbReference type="CDD" id="cd18109">
    <property type="entry name" value="SpoU-like_RNA-MTase"/>
    <property type="match status" value="1"/>
</dbReference>
<dbReference type="Proteomes" id="UP001500185">
    <property type="component" value="Unassembled WGS sequence"/>
</dbReference>
<keyword evidence="7" id="KW-1185">Reference proteome</keyword>
<dbReference type="Pfam" id="PF22435">
    <property type="entry name" value="MRM3-like_sub_bind"/>
    <property type="match status" value="1"/>
</dbReference>
<organism evidence="6 7">
    <name type="scientific">Psychroflexus lacisalsi</name>
    <dbReference type="NCBI Taxonomy" id="503928"/>
    <lineage>
        <taxon>Bacteria</taxon>
        <taxon>Pseudomonadati</taxon>
        <taxon>Bacteroidota</taxon>
        <taxon>Flavobacteriia</taxon>
        <taxon>Flavobacteriales</taxon>
        <taxon>Flavobacteriaceae</taxon>
        <taxon>Psychroflexus</taxon>
    </lineage>
</organism>
<accession>A0ABN1K8E8</accession>
<dbReference type="InterPro" id="IPR053888">
    <property type="entry name" value="MRM3-like_sub_bind"/>
</dbReference>
<dbReference type="SUPFAM" id="SSF75217">
    <property type="entry name" value="alpha/beta knot"/>
    <property type="match status" value="1"/>
</dbReference>
<evidence type="ECO:0000259" key="5">
    <source>
        <dbReference type="Pfam" id="PF22435"/>
    </source>
</evidence>